<organism evidence="4 5">
    <name type="scientific">Rhizophlyctis rosea</name>
    <dbReference type="NCBI Taxonomy" id="64517"/>
    <lineage>
        <taxon>Eukaryota</taxon>
        <taxon>Fungi</taxon>
        <taxon>Fungi incertae sedis</taxon>
        <taxon>Chytridiomycota</taxon>
        <taxon>Chytridiomycota incertae sedis</taxon>
        <taxon>Chytridiomycetes</taxon>
        <taxon>Rhizophlyctidales</taxon>
        <taxon>Rhizophlyctidaceae</taxon>
        <taxon>Rhizophlyctis</taxon>
    </lineage>
</organism>
<feature type="transmembrane region" description="Helical" evidence="2">
    <location>
        <begin position="287"/>
        <end position="304"/>
    </location>
</feature>
<dbReference type="Proteomes" id="UP001212841">
    <property type="component" value="Unassembled WGS sequence"/>
</dbReference>
<feature type="region of interest" description="Disordered" evidence="1">
    <location>
        <begin position="62"/>
        <end position="98"/>
    </location>
</feature>
<comment type="caution">
    <text evidence="4">The sequence shown here is derived from an EMBL/GenBank/DDBJ whole genome shotgun (WGS) entry which is preliminary data.</text>
</comment>
<feature type="transmembrane region" description="Helical" evidence="2">
    <location>
        <begin position="243"/>
        <end position="266"/>
    </location>
</feature>
<gene>
    <name evidence="4" type="ORF">HK097_010424</name>
</gene>
<dbReference type="AlphaFoldDB" id="A0AAD5WZS6"/>
<keyword evidence="2" id="KW-0472">Membrane</keyword>
<proteinExistence type="predicted"/>
<dbReference type="InterPro" id="IPR027389">
    <property type="entry name" value="B_mannosylTrfase_Bre-3/Egh"/>
</dbReference>
<feature type="domain" description="Acyltransferase 3" evidence="3">
    <location>
        <begin position="205"/>
        <end position="577"/>
    </location>
</feature>
<sequence length="662" mass="74772">MSGHSPVSRREDDRNYDLAHNNSRQNSFTRPQPQHSHSQQSFHQPTVDNSVVDSYMSHSTANYNAGYGHEHASHSRQSSVSTPTSVSFQPESPSQSEVTAVHDYLGLNDNNPKLPRQRFNSEATSFGFNDNRSNLPRQRFNSEATTLNNNLFALPHDIHPTSPSVDTDPTLLKALEHDQSAGHTTTTKTTDTKPAAPQKLERASYLDGLRGLCSVGILLHHWVDATFGDFHNPSLKTQLPLPTLWTSWTLYVFFILIGRVLVLSFLSSARRGKPNLKSLASSAVRRPFRLLIPTAFVVFLQWRGCRDGWMDDATQAVWSILESRTRGKPGWCDIGNEFSDYLLYSFNFVTNFMTPPDMVRYSSALWAIAVSYAGSNLIFFVAVIATAVPKRSWLIYGVLTLVFWWIESYMFLFVIGLWMADAAVQGVWIGIRDGPKWRMLALSAFCFLVFCLCQYVRPITLFLNTTLPVIYMPSASWLPPTSSRLNVAHINMADWLTSVAVLVGLEIGAWPQRVFKLAPFQWLGKRSIGIYLFHELVISSIMSKSIVAMYDRAGIRNYDVLVLVSFIITLFSTLILADTFDWAIEKPLGDFAFFIWRVLFVSEWTLGNFLTGVKDIAKGAVTGVPLWLADGISHGLVRRWLKRRGERRKTVQAVEDVRIEQV</sequence>
<feature type="compositionally biased region" description="Basic and acidic residues" evidence="1">
    <location>
        <begin position="8"/>
        <end position="17"/>
    </location>
</feature>
<evidence type="ECO:0000313" key="5">
    <source>
        <dbReference type="Proteomes" id="UP001212841"/>
    </source>
</evidence>
<dbReference type="PANTHER" id="PTHR16779:SF1">
    <property type="entry name" value="BETA-1,4-MANNOSYLTRANSFERASE EGH"/>
    <property type="match status" value="1"/>
</dbReference>
<evidence type="ECO:0000259" key="3">
    <source>
        <dbReference type="Pfam" id="PF01757"/>
    </source>
</evidence>
<keyword evidence="2" id="KW-0812">Transmembrane</keyword>
<feature type="transmembrane region" description="Helical" evidence="2">
    <location>
        <begin position="562"/>
        <end position="584"/>
    </location>
</feature>
<dbReference type="PANTHER" id="PTHR16779">
    <property type="entry name" value="BETA-1,4-MANNOSYLTRANSFERASE EGH"/>
    <property type="match status" value="1"/>
</dbReference>
<evidence type="ECO:0000313" key="4">
    <source>
        <dbReference type="EMBL" id="KAJ3048571.1"/>
    </source>
</evidence>
<evidence type="ECO:0000256" key="1">
    <source>
        <dbReference type="SAM" id="MobiDB-lite"/>
    </source>
</evidence>
<dbReference type="GO" id="GO:0005737">
    <property type="term" value="C:cytoplasm"/>
    <property type="evidence" value="ECO:0007669"/>
    <property type="project" value="TreeGrafter"/>
</dbReference>
<feature type="compositionally biased region" description="Low complexity" evidence="1">
    <location>
        <begin position="31"/>
        <end position="44"/>
    </location>
</feature>
<evidence type="ECO:0000256" key="2">
    <source>
        <dbReference type="SAM" id="Phobius"/>
    </source>
</evidence>
<feature type="transmembrane region" description="Helical" evidence="2">
    <location>
        <begin position="364"/>
        <end position="386"/>
    </location>
</feature>
<feature type="transmembrane region" description="Helical" evidence="2">
    <location>
        <begin position="393"/>
        <end position="419"/>
    </location>
</feature>
<reference evidence="4" key="1">
    <citation type="submission" date="2020-05" db="EMBL/GenBank/DDBJ databases">
        <title>Phylogenomic resolution of chytrid fungi.</title>
        <authorList>
            <person name="Stajich J.E."/>
            <person name="Amses K."/>
            <person name="Simmons R."/>
            <person name="Seto K."/>
            <person name="Myers J."/>
            <person name="Bonds A."/>
            <person name="Quandt C.A."/>
            <person name="Barry K."/>
            <person name="Liu P."/>
            <person name="Grigoriev I."/>
            <person name="Longcore J.E."/>
            <person name="James T.Y."/>
        </authorList>
    </citation>
    <scope>NUCLEOTIDE SEQUENCE</scope>
    <source>
        <strain evidence="4">JEL0318</strain>
    </source>
</reference>
<feature type="compositionally biased region" description="Polar residues" evidence="1">
    <location>
        <begin position="75"/>
        <end position="98"/>
    </location>
</feature>
<feature type="transmembrane region" description="Helical" evidence="2">
    <location>
        <begin position="591"/>
        <end position="610"/>
    </location>
</feature>
<dbReference type="Pfam" id="PF01757">
    <property type="entry name" value="Acyl_transf_3"/>
    <property type="match status" value="1"/>
</dbReference>
<dbReference type="EMBL" id="JADGJD010000770">
    <property type="protein sequence ID" value="KAJ3048571.1"/>
    <property type="molecule type" value="Genomic_DNA"/>
</dbReference>
<feature type="transmembrane region" description="Helical" evidence="2">
    <location>
        <begin position="439"/>
        <end position="456"/>
    </location>
</feature>
<keyword evidence="5" id="KW-1185">Reference proteome</keyword>
<dbReference type="InterPro" id="IPR002656">
    <property type="entry name" value="Acyl_transf_3_dom"/>
</dbReference>
<feature type="region of interest" description="Disordered" evidence="1">
    <location>
        <begin position="1"/>
        <end position="44"/>
    </location>
</feature>
<feature type="compositionally biased region" description="Polar residues" evidence="1">
    <location>
        <begin position="20"/>
        <end position="30"/>
    </location>
</feature>
<name>A0AAD5WZS6_9FUNG</name>
<dbReference type="GO" id="GO:0019187">
    <property type="term" value="F:beta-1,4-mannosyltransferase activity"/>
    <property type="evidence" value="ECO:0007669"/>
    <property type="project" value="InterPro"/>
</dbReference>
<dbReference type="GO" id="GO:0016747">
    <property type="term" value="F:acyltransferase activity, transferring groups other than amino-acyl groups"/>
    <property type="evidence" value="ECO:0007669"/>
    <property type="project" value="InterPro"/>
</dbReference>
<keyword evidence="2" id="KW-1133">Transmembrane helix</keyword>
<accession>A0AAD5WZS6</accession>
<protein>
    <recommendedName>
        <fullName evidence="3">Acyltransferase 3 domain-containing protein</fullName>
    </recommendedName>
</protein>